<keyword evidence="10" id="KW-1185">Reference proteome</keyword>
<keyword evidence="5 6" id="KW-0472">Membrane</keyword>
<sequence>MSLTTTDTKVQAVPVEQQHQEVAAAHDLSLVGPSYVEREAIKNIMKFKGLFAIIQIITMSNQLIWFPGNPNEGDAPQRQYTYYHSLLYRILSWETPRKTLTSYLSIISIILATRFLPLLRWFFKFQYIVLGLTVAFEVGGKLLFNHGLASSSRPRKYYTVPRETLDSLLEDAEQLFDFFLIEFQRILFVENLFYTVSTFFAALTAYFLVLYLPLWVLAIFGTTCAYFAPLIYISNKTLIDAEIEDMNLLLNAQIQHIKDVVLHHVNRAHSTVRNFVDEKQNQAHEFVMAKREALKEAAAQAQAKRAELRAAKDRRQREAARTNGSEMEQITIGRVESSTPVMNPPAKVAAAESANVEHTEFPEAPKEEPKNSEQNGIPNGVSEANGVENGVNQEKEPLLA</sequence>
<organism evidence="9 10">
    <name type="scientific">Ascosphaera apis ARSEF 7405</name>
    <dbReference type="NCBI Taxonomy" id="392613"/>
    <lineage>
        <taxon>Eukaryota</taxon>
        <taxon>Fungi</taxon>
        <taxon>Dikarya</taxon>
        <taxon>Ascomycota</taxon>
        <taxon>Pezizomycotina</taxon>
        <taxon>Eurotiomycetes</taxon>
        <taxon>Eurotiomycetidae</taxon>
        <taxon>Onygenales</taxon>
        <taxon>Ascosphaeraceae</taxon>
        <taxon>Ascosphaera</taxon>
    </lineage>
</organism>
<evidence type="ECO:0000256" key="6">
    <source>
        <dbReference type="RuleBase" id="RU363132"/>
    </source>
</evidence>
<feature type="transmembrane region" description="Helical" evidence="6">
    <location>
        <begin position="100"/>
        <end position="119"/>
    </location>
</feature>
<evidence type="ECO:0000256" key="5">
    <source>
        <dbReference type="ARBA" id="ARBA00023136"/>
    </source>
</evidence>
<dbReference type="EMBL" id="AZGZ01000005">
    <property type="protein sequence ID" value="KZZ95219.1"/>
    <property type="molecule type" value="Genomic_DNA"/>
</dbReference>
<feature type="domain" description="Reticulon" evidence="8">
    <location>
        <begin position="87"/>
        <end position="307"/>
    </location>
</feature>
<evidence type="ECO:0000256" key="1">
    <source>
        <dbReference type="ARBA" id="ARBA00004477"/>
    </source>
</evidence>
<evidence type="ECO:0000256" key="7">
    <source>
        <dbReference type="SAM" id="MobiDB-lite"/>
    </source>
</evidence>
<feature type="compositionally biased region" description="Basic and acidic residues" evidence="7">
    <location>
        <begin position="305"/>
        <end position="320"/>
    </location>
</feature>
<dbReference type="PROSITE" id="PS50845">
    <property type="entry name" value="RETICULON"/>
    <property type="match status" value="1"/>
</dbReference>
<evidence type="ECO:0000256" key="3">
    <source>
        <dbReference type="ARBA" id="ARBA00022824"/>
    </source>
</evidence>
<feature type="compositionally biased region" description="Basic and acidic residues" evidence="7">
    <location>
        <begin position="355"/>
        <end position="371"/>
    </location>
</feature>
<dbReference type="OrthoDB" id="567788at2759"/>
<dbReference type="GO" id="GO:0005789">
    <property type="term" value="C:endoplasmic reticulum membrane"/>
    <property type="evidence" value="ECO:0007669"/>
    <property type="project" value="UniProtKB-SubCell"/>
</dbReference>
<accession>A0A168BF83</accession>
<evidence type="ECO:0000256" key="2">
    <source>
        <dbReference type="ARBA" id="ARBA00022692"/>
    </source>
</evidence>
<comment type="caution">
    <text evidence="9">The sequence shown here is derived from an EMBL/GenBank/DDBJ whole genome shotgun (WGS) entry which is preliminary data.</text>
</comment>
<protein>
    <recommendedName>
        <fullName evidence="6">Reticulon-like protein</fullName>
    </recommendedName>
</protein>
<dbReference type="AlphaFoldDB" id="A0A168BF83"/>
<name>A0A168BF83_9EURO</name>
<keyword evidence="3 6" id="KW-0256">Endoplasmic reticulum</keyword>
<keyword evidence="2 6" id="KW-0812">Transmembrane</keyword>
<reference evidence="9 10" key="1">
    <citation type="journal article" date="2016" name="Genome Biol. Evol.">
        <title>Divergent and convergent evolution of fungal pathogenicity.</title>
        <authorList>
            <person name="Shang Y."/>
            <person name="Xiao G."/>
            <person name="Zheng P."/>
            <person name="Cen K."/>
            <person name="Zhan S."/>
            <person name="Wang C."/>
        </authorList>
    </citation>
    <scope>NUCLEOTIDE SEQUENCE [LARGE SCALE GENOMIC DNA]</scope>
    <source>
        <strain evidence="9 10">ARSEF 7405</strain>
    </source>
</reference>
<dbReference type="InterPro" id="IPR003388">
    <property type="entry name" value="Reticulon"/>
</dbReference>
<feature type="transmembrane region" description="Helical" evidence="6">
    <location>
        <begin position="215"/>
        <end position="233"/>
    </location>
</feature>
<dbReference type="Proteomes" id="UP000242877">
    <property type="component" value="Unassembled WGS sequence"/>
</dbReference>
<evidence type="ECO:0000313" key="9">
    <source>
        <dbReference type="EMBL" id="KZZ95219.1"/>
    </source>
</evidence>
<feature type="transmembrane region" description="Helical" evidence="6">
    <location>
        <begin position="192"/>
        <end position="209"/>
    </location>
</feature>
<dbReference type="Pfam" id="PF02453">
    <property type="entry name" value="Reticulon"/>
    <property type="match status" value="1"/>
</dbReference>
<evidence type="ECO:0000256" key="4">
    <source>
        <dbReference type="ARBA" id="ARBA00022989"/>
    </source>
</evidence>
<feature type="region of interest" description="Disordered" evidence="7">
    <location>
        <begin position="305"/>
        <end position="400"/>
    </location>
</feature>
<dbReference type="VEuPathDB" id="FungiDB:AAP_01707"/>
<keyword evidence="4 6" id="KW-1133">Transmembrane helix</keyword>
<gene>
    <name evidence="9" type="ORF">AAP_01707</name>
</gene>
<proteinExistence type="predicted"/>
<comment type="subcellular location">
    <subcellularLocation>
        <location evidence="1 6">Endoplasmic reticulum membrane</location>
        <topology evidence="1 6">Multi-pass membrane protein</topology>
    </subcellularLocation>
</comment>
<evidence type="ECO:0000313" key="10">
    <source>
        <dbReference type="Proteomes" id="UP000242877"/>
    </source>
</evidence>
<feature type="transmembrane region" description="Helical" evidence="6">
    <location>
        <begin position="125"/>
        <end position="144"/>
    </location>
</feature>
<evidence type="ECO:0000259" key="8">
    <source>
        <dbReference type="PROSITE" id="PS50845"/>
    </source>
</evidence>